<proteinExistence type="predicted"/>
<organism evidence="2 3">
    <name type="scientific">Kwoniella heveanensis BCC8398</name>
    <dbReference type="NCBI Taxonomy" id="1296120"/>
    <lineage>
        <taxon>Eukaryota</taxon>
        <taxon>Fungi</taxon>
        <taxon>Dikarya</taxon>
        <taxon>Basidiomycota</taxon>
        <taxon>Agaricomycotina</taxon>
        <taxon>Tremellomycetes</taxon>
        <taxon>Tremellales</taxon>
        <taxon>Cryptococcaceae</taxon>
        <taxon>Kwoniella</taxon>
    </lineage>
</organism>
<dbReference type="InterPro" id="IPR013320">
    <property type="entry name" value="ConA-like_dom_sf"/>
</dbReference>
<name>A0A1B9GZ88_9TREE</name>
<dbReference type="EMBL" id="KI669496">
    <property type="protein sequence ID" value="OCF36343.1"/>
    <property type="molecule type" value="Genomic_DNA"/>
</dbReference>
<dbReference type="AlphaFoldDB" id="A0A1B9GZ88"/>
<accession>A0A1B9GZ88</accession>
<gene>
    <name evidence="2" type="ORF">I316_02218</name>
</gene>
<reference evidence="3" key="2">
    <citation type="submission" date="2013-12" db="EMBL/GenBank/DDBJ databases">
        <title>Evolution of pathogenesis and genome organization in the Tremellales.</title>
        <authorList>
            <person name="Cuomo C."/>
            <person name="Litvintseva A."/>
            <person name="Heitman J."/>
            <person name="Chen Y."/>
            <person name="Sun S."/>
            <person name="Springer D."/>
            <person name="Dromer F."/>
            <person name="Young S."/>
            <person name="Zeng Q."/>
            <person name="Chapman S."/>
            <person name="Gujja S."/>
            <person name="Saif S."/>
            <person name="Birren B."/>
        </authorList>
    </citation>
    <scope>NUCLEOTIDE SEQUENCE [LARGE SCALE GENOMIC DNA]</scope>
    <source>
        <strain evidence="3">BCC8398</strain>
    </source>
</reference>
<dbReference type="OrthoDB" id="2562902at2759"/>
<evidence type="ECO:0008006" key="4">
    <source>
        <dbReference type="Google" id="ProtNLM"/>
    </source>
</evidence>
<evidence type="ECO:0000313" key="3">
    <source>
        <dbReference type="Proteomes" id="UP000092666"/>
    </source>
</evidence>
<dbReference type="SUPFAM" id="SSF49899">
    <property type="entry name" value="Concanavalin A-like lectins/glucanases"/>
    <property type="match status" value="1"/>
</dbReference>
<feature type="region of interest" description="Disordered" evidence="1">
    <location>
        <begin position="1"/>
        <end position="33"/>
    </location>
</feature>
<dbReference type="Pfam" id="PF07081">
    <property type="entry name" value="DUF1349"/>
    <property type="match status" value="1"/>
</dbReference>
<dbReference type="InterPro" id="IPR009784">
    <property type="entry name" value="DUF1349"/>
</dbReference>
<sequence>MTSIPFADPRWTTLNPPPPSSAKESTPTPSDDGIVLRWKTVGETDWWRTPEADRHSGLVYGFEHTFEADKGFEISVELGVEPKVQLPDWLTDLSIVDYISPSKYRFGQQSNVPQYLPSLELSSSDDQAALFLRLDDKEQTWVKTGLEFENDKLWAGVVVSSPYSDWSLLPPPVNAKPRRFTISLAGMHLRVFLNDDMIRQVNAFGPSDEHVDATSGNSKQNKAFVGVMACSPKTGGAEVSFNNFQLAGTARE</sequence>
<evidence type="ECO:0000313" key="2">
    <source>
        <dbReference type="EMBL" id="OCF36343.1"/>
    </source>
</evidence>
<dbReference type="PANTHER" id="PTHR35332:SF2">
    <property type="entry name" value="REGULATION OF ENOLASE PROTEIN 1"/>
    <property type="match status" value="1"/>
</dbReference>
<dbReference type="Gene3D" id="2.60.120.200">
    <property type="match status" value="1"/>
</dbReference>
<reference evidence="2 3" key="1">
    <citation type="submission" date="2013-07" db="EMBL/GenBank/DDBJ databases">
        <title>The Genome Sequence of Cryptococcus heveanensis BCC8398.</title>
        <authorList>
            <consortium name="The Broad Institute Genome Sequencing Platform"/>
            <person name="Cuomo C."/>
            <person name="Litvintseva A."/>
            <person name="Chen Y."/>
            <person name="Heitman J."/>
            <person name="Sun S."/>
            <person name="Springer D."/>
            <person name="Dromer F."/>
            <person name="Young S.K."/>
            <person name="Zeng Q."/>
            <person name="Gargeya S."/>
            <person name="Fitzgerald M."/>
            <person name="Abouelleil A."/>
            <person name="Alvarado L."/>
            <person name="Berlin A.M."/>
            <person name="Chapman S.B."/>
            <person name="Dewar J."/>
            <person name="Goldberg J."/>
            <person name="Griggs A."/>
            <person name="Gujja S."/>
            <person name="Hansen M."/>
            <person name="Howarth C."/>
            <person name="Imamovic A."/>
            <person name="Larimer J."/>
            <person name="McCowan C."/>
            <person name="Murphy C."/>
            <person name="Pearson M."/>
            <person name="Priest M."/>
            <person name="Roberts A."/>
            <person name="Saif S."/>
            <person name="Shea T."/>
            <person name="Sykes S."/>
            <person name="Wortman J."/>
            <person name="Nusbaum C."/>
            <person name="Birren B."/>
        </authorList>
    </citation>
    <scope>NUCLEOTIDE SEQUENCE [LARGE SCALE GENOMIC DNA]</scope>
    <source>
        <strain evidence="2 3">BCC8398</strain>
    </source>
</reference>
<evidence type="ECO:0000256" key="1">
    <source>
        <dbReference type="SAM" id="MobiDB-lite"/>
    </source>
</evidence>
<dbReference type="PANTHER" id="PTHR35332">
    <property type="entry name" value="REGULATION OF ENOLASE PROTEIN 1"/>
    <property type="match status" value="1"/>
</dbReference>
<keyword evidence="3" id="KW-1185">Reference proteome</keyword>
<protein>
    <recommendedName>
        <fullName evidence="4">3-keto-disaccharide hydrolase domain-containing protein</fullName>
    </recommendedName>
</protein>
<dbReference type="Proteomes" id="UP000092666">
    <property type="component" value="Unassembled WGS sequence"/>
</dbReference>